<proteinExistence type="predicted"/>
<protein>
    <submittedName>
        <fullName evidence="1">HEAT repeat domain-containing protein</fullName>
    </submittedName>
</protein>
<reference evidence="1 2" key="1">
    <citation type="journal article" date="2024" name="Front. Microbiol.">
        <title>Novel thermophilic genera Geochorda gen. nov. and Carboxydochorda gen. nov. from the deep terrestrial subsurface reveal the ecophysiological diversity in the class Limnochordia.</title>
        <authorList>
            <person name="Karnachuk O.V."/>
            <person name="Lukina A.P."/>
            <person name="Avakyan M.R."/>
            <person name="Kadnikov V.V."/>
            <person name="Begmatov S."/>
            <person name="Beletsky A.V."/>
            <person name="Vlasova K.G."/>
            <person name="Novikov A.A."/>
            <person name="Shcherbakova V.A."/>
            <person name="Mardanov A.V."/>
            <person name="Ravin N.V."/>
        </authorList>
    </citation>
    <scope>NUCLEOTIDE SEQUENCE [LARGE SCALE GENOMIC DNA]</scope>
    <source>
        <strain evidence="1 2">L945</strain>
    </source>
</reference>
<dbReference type="Gene3D" id="1.25.10.10">
    <property type="entry name" value="Leucine-rich Repeat Variant"/>
    <property type="match status" value="1"/>
</dbReference>
<evidence type="ECO:0000313" key="1">
    <source>
        <dbReference type="EMBL" id="WRP16463.1"/>
    </source>
</evidence>
<sequence>MAIQAASDTAYEGWDALPELLVRLIAEDRERAGRLLGDPDRRIRRFVTMALAGVDDPWAPELLAEAVADAEPEIRALAAESAQRWYDDHPGNEVLPSLQQRVPALLEDPCEEVRLCVAGAVARLGGEAGVARLVDCFAAADEVLRGEILGALALYGHYPLVWRLAGAYASDERSPYLVRLLQRLAEADPRSGRQREADLGTAD</sequence>
<dbReference type="Proteomes" id="UP001332192">
    <property type="component" value="Chromosome"/>
</dbReference>
<dbReference type="InterPro" id="IPR016024">
    <property type="entry name" value="ARM-type_fold"/>
</dbReference>
<keyword evidence="2" id="KW-1185">Reference proteome</keyword>
<evidence type="ECO:0000313" key="2">
    <source>
        <dbReference type="Proteomes" id="UP001332192"/>
    </source>
</evidence>
<organism evidence="1 2">
    <name type="scientific">Carboxydichorda subterranea</name>
    <dbReference type="NCBI Taxonomy" id="3109565"/>
    <lineage>
        <taxon>Bacteria</taxon>
        <taxon>Bacillati</taxon>
        <taxon>Bacillota</taxon>
        <taxon>Limnochordia</taxon>
        <taxon>Limnochordales</taxon>
        <taxon>Geochordaceae</taxon>
        <taxon>Carboxydichorda</taxon>
    </lineage>
</organism>
<dbReference type="EMBL" id="CP141615">
    <property type="protein sequence ID" value="WRP16463.1"/>
    <property type="molecule type" value="Genomic_DNA"/>
</dbReference>
<accession>A0ABZ1BUY6</accession>
<dbReference type="RefSeq" id="WP_324715736.1">
    <property type="nucleotide sequence ID" value="NZ_CP141615.1"/>
</dbReference>
<dbReference type="InterPro" id="IPR011989">
    <property type="entry name" value="ARM-like"/>
</dbReference>
<dbReference type="SUPFAM" id="SSF48371">
    <property type="entry name" value="ARM repeat"/>
    <property type="match status" value="1"/>
</dbReference>
<dbReference type="Pfam" id="PF13646">
    <property type="entry name" value="HEAT_2"/>
    <property type="match status" value="1"/>
</dbReference>
<gene>
    <name evidence="1" type="ORF">U7230_10175</name>
</gene>
<name>A0ABZ1BUY6_9FIRM</name>